<name>A0A484H5S8_9ZZZZ</name>
<evidence type="ECO:0000313" key="1">
    <source>
        <dbReference type="EMBL" id="VBB68844.1"/>
    </source>
</evidence>
<gene>
    <name evidence="1" type="ORF">RIEGSTA812A_PEG_317</name>
</gene>
<sequence length="44" mass="4736">MAREKPTAPPSLSVITEGFAAFLSGGSPLLLCDFTTPMWYNAVF</sequence>
<dbReference type="EMBL" id="LR026963">
    <property type="protein sequence ID" value="VBB68844.1"/>
    <property type="molecule type" value="Genomic_DNA"/>
</dbReference>
<proteinExistence type="predicted"/>
<organism evidence="1">
    <name type="scientific">invertebrate metagenome</name>
    <dbReference type="NCBI Taxonomy" id="1711999"/>
    <lineage>
        <taxon>unclassified sequences</taxon>
        <taxon>metagenomes</taxon>
        <taxon>organismal metagenomes</taxon>
    </lineage>
</organism>
<reference evidence="1" key="1">
    <citation type="submission" date="2018-10" db="EMBL/GenBank/DDBJ databases">
        <authorList>
            <person name="Gruber-Vodicka H."/>
            <person name="Jaeckle O."/>
        </authorList>
    </citation>
    <scope>NUCLEOTIDE SEQUENCE</scope>
</reference>
<accession>A0A484H5S8</accession>
<dbReference type="AlphaFoldDB" id="A0A484H5S8"/>
<protein>
    <submittedName>
        <fullName evidence="1">Uncharacterized protein</fullName>
    </submittedName>
</protein>